<name>A0A0L8FX59_OCTBM</name>
<gene>
    <name evidence="2" type="ORF">OCBIM_22005549mg</name>
</gene>
<proteinExistence type="predicted"/>
<dbReference type="AlphaFoldDB" id="A0A0L8FX59"/>
<dbReference type="OMA" id="MIIGRRT"/>
<keyword evidence="1" id="KW-1133">Transmembrane helix</keyword>
<dbReference type="STRING" id="37653.A0A0L8FX59"/>
<dbReference type="OrthoDB" id="6046730at2759"/>
<reference evidence="2" key="1">
    <citation type="submission" date="2015-07" db="EMBL/GenBank/DDBJ databases">
        <title>MeaNS - Measles Nucleotide Surveillance Program.</title>
        <authorList>
            <person name="Tran T."/>
            <person name="Druce J."/>
        </authorList>
    </citation>
    <scope>NUCLEOTIDE SEQUENCE</scope>
    <source>
        <strain evidence="2">UCB-OBI-ISO-001</strain>
        <tissue evidence="2">Gonad</tissue>
    </source>
</reference>
<protein>
    <submittedName>
        <fullName evidence="2">Uncharacterized protein</fullName>
    </submittedName>
</protein>
<accession>A0A0L8FX59</accession>
<sequence>MSLEKRVPRKKKEWRNRILLRRSKRIFSLISSLVKMLAIKHIFNYSHRLKIFAVLLMILIVGIIYLNMNMFSENVNLIHLYKVTKQKHQGQFCTIFTSWTTRKDKAIVHNNTLHLWTQLGPDIQLVLFTNESILAQEALALGWKVLPILHVACGNLPVLKSMFLDVQRNFPSKVYGYANSDILFDSTLNTTLRSILKHEQFYQNHGFLITGRRTNVNFHNLTVKSIRNLSKVASKGSLARIWGEDYFFTGTNFPWSTFPNMVIGRVAFDNYIIIFGNINKACMIDTTMSILAVHQTTSDGNLASSKRPNAKCNTKLIKPQKYRQGYTDCIPLETRYDFQGIVQIIKRTTPPLCH</sequence>
<evidence type="ECO:0000256" key="1">
    <source>
        <dbReference type="SAM" id="Phobius"/>
    </source>
</evidence>
<dbReference type="KEGG" id="obi:106880644"/>
<keyword evidence="1" id="KW-0472">Membrane</keyword>
<dbReference type="EMBL" id="KQ425650">
    <property type="protein sequence ID" value="KOF69174.1"/>
    <property type="molecule type" value="Genomic_DNA"/>
</dbReference>
<keyword evidence="1" id="KW-0812">Transmembrane</keyword>
<organism evidence="2">
    <name type="scientific">Octopus bimaculoides</name>
    <name type="common">California two-spotted octopus</name>
    <dbReference type="NCBI Taxonomy" id="37653"/>
    <lineage>
        <taxon>Eukaryota</taxon>
        <taxon>Metazoa</taxon>
        <taxon>Spiralia</taxon>
        <taxon>Lophotrochozoa</taxon>
        <taxon>Mollusca</taxon>
        <taxon>Cephalopoda</taxon>
        <taxon>Coleoidea</taxon>
        <taxon>Octopodiformes</taxon>
        <taxon>Octopoda</taxon>
        <taxon>Incirrata</taxon>
        <taxon>Octopodidae</taxon>
        <taxon>Octopus</taxon>
    </lineage>
</organism>
<evidence type="ECO:0000313" key="2">
    <source>
        <dbReference type="EMBL" id="KOF69174.1"/>
    </source>
</evidence>
<feature type="transmembrane region" description="Helical" evidence="1">
    <location>
        <begin position="49"/>
        <end position="68"/>
    </location>
</feature>